<keyword evidence="3" id="KW-1185">Reference proteome</keyword>
<dbReference type="Gene3D" id="1.10.150.690">
    <property type="entry name" value="DUF2063"/>
    <property type="match status" value="1"/>
</dbReference>
<dbReference type="EMBL" id="MWPV01000001">
    <property type="protein sequence ID" value="OUL59304.1"/>
    <property type="molecule type" value="Genomic_DNA"/>
</dbReference>
<dbReference type="InterPro" id="IPR018640">
    <property type="entry name" value="DUF2063"/>
</dbReference>
<dbReference type="OrthoDB" id="343356at2"/>
<evidence type="ECO:0000313" key="3">
    <source>
        <dbReference type="Proteomes" id="UP000194841"/>
    </source>
</evidence>
<proteinExistence type="predicted"/>
<dbReference type="Pfam" id="PF09836">
    <property type="entry name" value="DUF2063"/>
    <property type="match status" value="1"/>
</dbReference>
<reference evidence="2 3" key="1">
    <citation type="submission" date="2017-02" db="EMBL/GenBank/DDBJ databases">
        <title>Pseudoalteromonas ulvae TC14 Genome.</title>
        <authorList>
            <person name="Molmeret M."/>
        </authorList>
    </citation>
    <scope>NUCLEOTIDE SEQUENCE [LARGE SCALE GENOMIC DNA]</scope>
    <source>
        <strain evidence="2">TC14</strain>
    </source>
</reference>
<evidence type="ECO:0000313" key="2">
    <source>
        <dbReference type="EMBL" id="OUL59304.1"/>
    </source>
</evidence>
<dbReference type="InterPro" id="IPR044922">
    <property type="entry name" value="DUF2063_N_sf"/>
</dbReference>
<sequence>MTELAHLQQQFVAFLKTGDPSLLNSITDQSGLNRQQRASIYLSAYQIRLTQVLEQDHEMLGLYLGDNLFDEMVTGYLQHHPSSSPSLRQFGDALPKFLAATPPFNAHPILSEIAQFERLLLSAFDAPDAPHLTLELLQQLPAQAWPQLLLTCHPSMQLFETQTNAVPSWHALKQGQSPSVTEPEKKRYWLLARTPDIRTEFTPLTQIEYQCMQSFYNGLPFSLVCEAITPFCETQEQGAQMVINVLQKGMSAGWFSQFSVAE</sequence>
<accession>A0A244CUQ5</accession>
<evidence type="ECO:0000259" key="1">
    <source>
        <dbReference type="Pfam" id="PF09836"/>
    </source>
</evidence>
<dbReference type="AlphaFoldDB" id="A0A244CUQ5"/>
<feature type="domain" description="Putative DNA-binding" evidence="1">
    <location>
        <begin position="7"/>
        <end position="98"/>
    </location>
</feature>
<name>A0A244CUQ5_PSEDV</name>
<gene>
    <name evidence="2" type="ORF">B1199_03270</name>
</gene>
<comment type="caution">
    <text evidence="2">The sequence shown here is derived from an EMBL/GenBank/DDBJ whole genome shotgun (WGS) entry which is preliminary data.</text>
</comment>
<dbReference type="Proteomes" id="UP000194841">
    <property type="component" value="Unassembled WGS sequence"/>
</dbReference>
<dbReference type="RefSeq" id="WP_086742696.1">
    <property type="nucleotide sequence ID" value="NZ_MWPV01000001.1"/>
</dbReference>
<protein>
    <submittedName>
        <fullName evidence="2">DUF2063 domain-containing protein</fullName>
    </submittedName>
</protein>
<organism evidence="2 3">
    <name type="scientific">Pseudoalteromonas ulvae</name>
    <dbReference type="NCBI Taxonomy" id="107327"/>
    <lineage>
        <taxon>Bacteria</taxon>
        <taxon>Pseudomonadati</taxon>
        <taxon>Pseudomonadota</taxon>
        <taxon>Gammaproteobacteria</taxon>
        <taxon>Alteromonadales</taxon>
        <taxon>Pseudoalteromonadaceae</taxon>
        <taxon>Pseudoalteromonas</taxon>
    </lineage>
</organism>